<dbReference type="InterPro" id="IPR018060">
    <property type="entry name" value="HTH_AraC"/>
</dbReference>
<dbReference type="InterPro" id="IPR013096">
    <property type="entry name" value="Cupin_2"/>
</dbReference>
<organism evidence="1 2">
    <name type="scientific">Lactiplantibacillus plantarum</name>
    <name type="common">Lactobacillus plantarum</name>
    <dbReference type="NCBI Taxonomy" id="1590"/>
    <lineage>
        <taxon>Bacteria</taxon>
        <taxon>Bacillati</taxon>
        <taxon>Bacillota</taxon>
        <taxon>Bacilli</taxon>
        <taxon>Lactobacillales</taxon>
        <taxon>Lactobacillaceae</taxon>
        <taxon>Lactiplantibacillus</taxon>
    </lineage>
</organism>
<comment type="caution">
    <text evidence="1">The sequence shown here is derived from an EMBL/GenBank/DDBJ whole genome shotgun (WGS) entry which is preliminary data.</text>
</comment>
<dbReference type="SUPFAM" id="SSF51182">
    <property type="entry name" value="RmlC-like cupins"/>
    <property type="match status" value="1"/>
</dbReference>
<dbReference type="RefSeq" id="WP_003644106.1">
    <property type="nucleotide sequence ID" value="NZ_AP028145.1"/>
</dbReference>
<dbReference type="InterPro" id="IPR020449">
    <property type="entry name" value="Tscrpt_reg_AraC-type_HTH"/>
</dbReference>
<dbReference type="InterPro" id="IPR009057">
    <property type="entry name" value="Homeodomain-like_sf"/>
</dbReference>
<gene>
    <name evidence="1" type="ORF">LPJSA22_01034</name>
</gene>
<dbReference type="GO" id="GO:0003700">
    <property type="term" value="F:DNA-binding transcription factor activity"/>
    <property type="evidence" value="ECO:0007669"/>
    <property type="project" value="InterPro"/>
</dbReference>
<dbReference type="PATRIC" id="fig|1590.143.peg.1143"/>
<dbReference type="EMBL" id="MCOL01000001">
    <property type="protein sequence ID" value="ODO61078.1"/>
    <property type="molecule type" value="Genomic_DNA"/>
</dbReference>
<dbReference type="InterPro" id="IPR011051">
    <property type="entry name" value="RmlC_Cupin_sf"/>
</dbReference>
<proteinExistence type="predicted"/>
<reference evidence="1 2" key="1">
    <citation type="submission" date="2016-08" db="EMBL/GenBank/DDBJ databases">
        <title>Genome sequencing of Lactobacillus plantarum JSA22, isolated from fermented soybean paste.</title>
        <authorList>
            <person name="Choi H.S."/>
        </authorList>
    </citation>
    <scope>NUCLEOTIDE SEQUENCE [LARGE SCALE GENOMIC DNA]</scope>
    <source>
        <strain evidence="1 2">JSA22</strain>
    </source>
</reference>
<dbReference type="SUPFAM" id="SSF46689">
    <property type="entry name" value="Homeodomain-like"/>
    <property type="match status" value="1"/>
</dbReference>
<dbReference type="SMART" id="SM00342">
    <property type="entry name" value="HTH_ARAC"/>
    <property type="match status" value="1"/>
</dbReference>
<dbReference type="PRINTS" id="PR00032">
    <property type="entry name" value="HTHARAC"/>
</dbReference>
<protein>
    <submittedName>
        <fullName evidence="1">Transcriptional activator RamA</fullName>
    </submittedName>
</protein>
<dbReference type="Gene3D" id="1.10.10.60">
    <property type="entry name" value="Homeodomain-like"/>
    <property type="match status" value="2"/>
</dbReference>
<dbReference type="Pfam" id="PF07883">
    <property type="entry name" value="Cupin_2"/>
    <property type="match status" value="1"/>
</dbReference>
<dbReference type="Pfam" id="PF12833">
    <property type="entry name" value="HTH_18"/>
    <property type="match status" value="1"/>
</dbReference>
<evidence type="ECO:0000313" key="1">
    <source>
        <dbReference type="EMBL" id="ODO61078.1"/>
    </source>
</evidence>
<dbReference type="InterPro" id="IPR014710">
    <property type="entry name" value="RmlC-like_jellyroll"/>
</dbReference>
<evidence type="ECO:0000313" key="2">
    <source>
        <dbReference type="Proteomes" id="UP000094892"/>
    </source>
</evidence>
<dbReference type="InterPro" id="IPR018062">
    <property type="entry name" value="HTH_AraC-typ_CS"/>
</dbReference>
<dbReference type="PANTHER" id="PTHR43280:SF2">
    <property type="entry name" value="HTH-TYPE TRANSCRIPTIONAL REGULATOR EXSA"/>
    <property type="match status" value="1"/>
</dbReference>
<sequence length="341" mass="39672">MIPSQHFQSTPTVQFDLLTYMIGSYHYNWHPQIELLWLLQGTVEVNVDGTRHQLHANDLILINANRGHATFALTPECIALRLHILPDFYTSQGIDLSSGAFLLNSVTTPQHRDYQTIRQILAQLYLGLHQQDWPIFDLNALYFQLTNLLHHDFFDTGITMTYPQPKTQSSLNRIIDYINQAYDRPITLNEAAKISHYSPAYLSRIFKAELGLNFYEYLTRCRLQHAIYDLENPTIRVADLALANGFQEVKSFNLMFKKHFGQTPSSYRQHLSHGQRPEYDQFKQPLTPTQTTIVQKQLKHWAQLTSTDQLSACEICMYKLHFQEYQALKQKIAQLKTLLNQ</sequence>
<dbReference type="AlphaFoldDB" id="A0A1E3KQC4"/>
<accession>A0A1E3KQC4</accession>
<dbReference type="GO" id="GO:0043565">
    <property type="term" value="F:sequence-specific DNA binding"/>
    <property type="evidence" value="ECO:0007669"/>
    <property type="project" value="InterPro"/>
</dbReference>
<dbReference type="Proteomes" id="UP000094892">
    <property type="component" value="Unassembled WGS sequence"/>
</dbReference>
<dbReference type="PROSITE" id="PS00041">
    <property type="entry name" value="HTH_ARAC_FAMILY_1"/>
    <property type="match status" value="1"/>
</dbReference>
<dbReference type="PANTHER" id="PTHR43280">
    <property type="entry name" value="ARAC-FAMILY TRANSCRIPTIONAL REGULATOR"/>
    <property type="match status" value="1"/>
</dbReference>
<name>A0A1E3KQC4_LACPN</name>
<dbReference type="Gene3D" id="2.60.120.10">
    <property type="entry name" value="Jelly Rolls"/>
    <property type="match status" value="1"/>
</dbReference>
<dbReference type="PROSITE" id="PS01124">
    <property type="entry name" value="HTH_ARAC_FAMILY_2"/>
    <property type="match status" value="1"/>
</dbReference>